<protein>
    <recommendedName>
        <fullName evidence="4">DUF58 domain-containing protein</fullName>
    </recommendedName>
</protein>
<evidence type="ECO:0000313" key="2">
    <source>
        <dbReference type="EMBL" id="GAA1802370.1"/>
    </source>
</evidence>
<accession>A0ABP4Y4M1</accession>
<dbReference type="Proteomes" id="UP001500218">
    <property type="component" value="Unassembled WGS sequence"/>
</dbReference>
<name>A0ABP4Y4M1_9ACTN</name>
<dbReference type="EMBL" id="BAAALT010000064">
    <property type="protein sequence ID" value="GAA1802370.1"/>
    <property type="molecule type" value="Genomic_DNA"/>
</dbReference>
<evidence type="ECO:0000313" key="3">
    <source>
        <dbReference type="Proteomes" id="UP001500218"/>
    </source>
</evidence>
<sequence length="260" mass="26768">MRASRWSLNIVGSACLTAGVLCGVWALVASSGGSGSLVFTAVVLIPVGLLLLGGARSVAKLDTSALLRDGMPGTAQVLSVRDTGTTIGDVNLVVQLHLRVTLPGRPPYRAAIRHVLQGRTAWSSLRPGMVVPVRVDRANPGTVAVAPVEAEPTLYDLVTAPTAGATVTTVTADDIVAAGVASYGQVLSLELAGHPDADGDEDPPVQVGLSYVGPNGTELQTTALVHLPDGKEHLLAPGRPVPVSYLPDSPETATIDWSRV</sequence>
<reference evidence="3" key="1">
    <citation type="journal article" date="2019" name="Int. J. Syst. Evol. Microbiol.">
        <title>The Global Catalogue of Microorganisms (GCM) 10K type strain sequencing project: providing services to taxonomists for standard genome sequencing and annotation.</title>
        <authorList>
            <consortium name="The Broad Institute Genomics Platform"/>
            <consortium name="The Broad Institute Genome Sequencing Center for Infectious Disease"/>
            <person name="Wu L."/>
            <person name="Ma J."/>
        </authorList>
    </citation>
    <scope>NUCLEOTIDE SEQUENCE [LARGE SCALE GENOMIC DNA]</scope>
    <source>
        <strain evidence="3">JCM 13250</strain>
    </source>
</reference>
<feature type="transmembrane region" description="Helical" evidence="1">
    <location>
        <begin position="36"/>
        <end position="55"/>
    </location>
</feature>
<organism evidence="2 3">
    <name type="scientific">Luedemannella flava</name>
    <dbReference type="NCBI Taxonomy" id="349316"/>
    <lineage>
        <taxon>Bacteria</taxon>
        <taxon>Bacillati</taxon>
        <taxon>Actinomycetota</taxon>
        <taxon>Actinomycetes</taxon>
        <taxon>Micromonosporales</taxon>
        <taxon>Micromonosporaceae</taxon>
        <taxon>Luedemannella</taxon>
    </lineage>
</organism>
<evidence type="ECO:0000256" key="1">
    <source>
        <dbReference type="SAM" id="Phobius"/>
    </source>
</evidence>
<keyword evidence="3" id="KW-1185">Reference proteome</keyword>
<comment type="caution">
    <text evidence="2">The sequence shown here is derived from an EMBL/GenBank/DDBJ whole genome shotgun (WGS) entry which is preliminary data.</text>
</comment>
<evidence type="ECO:0008006" key="4">
    <source>
        <dbReference type="Google" id="ProtNLM"/>
    </source>
</evidence>
<keyword evidence="1" id="KW-0472">Membrane</keyword>
<keyword evidence="1" id="KW-1133">Transmembrane helix</keyword>
<gene>
    <name evidence="2" type="ORF">GCM10009682_25270</name>
</gene>
<dbReference type="RefSeq" id="WP_344129906.1">
    <property type="nucleotide sequence ID" value="NZ_BAAALT010000064.1"/>
</dbReference>
<keyword evidence="1" id="KW-0812">Transmembrane</keyword>
<proteinExistence type="predicted"/>